<feature type="domain" description="SBP-type" evidence="6">
    <location>
        <begin position="576"/>
        <end position="653"/>
    </location>
</feature>
<protein>
    <recommendedName>
        <fullName evidence="9">SBP-type domain-containing protein</fullName>
    </recommendedName>
</protein>
<evidence type="ECO:0000313" key="8">
    <source>
        <dbReference type="Proteomes" id="UP000232323"/>
    </source>
</evidence>
<sequence length="683" mass="73129">MLPTDIYVLCPDGRKVHSHLSVLRAASSKLRDVLQGFHGDHLPVQGVDSSALEQIIHSFYSGICSVSCHTIPAIYDAARMLMVSSLTEECQNFVDRVEMNADSCCTLLEGCLLHRNQALSRACYDYALNNYEAVTSSASFLTSSWELVSELLYTALDKKLEPLLIMVSAAAWLQHDSSRSEYELRLEQALNLPRDSVAELRKAYSQGFPSRPAIIEQEVILKVDSWVHLIDPIAAMSRMEAEGSAAQEEFTSSLLQASNTHGSAENSFALQASLLALIGAGGVAPGAGVLQQLQMEVVTAAAASEPGVGVDGVKEEVHDSMQLHGKRKREEKGPEVEDVQHVGANLQQQQQQEVVISGSNMSQADIIAALTSGSNSSEGQANLLALLLQQQPTDGGNLLMQMSGGAGSANNTDALKQLLSLSMDQQQQAAAHFSATAASLSSTAGGSGVTDEAQALHQLLAAGGLGAMSGLSAGSYNSSSLLMSSLNGLQQDPSQLAALSALTMGVGSQDSLSMNITNLFSGGAHQLLGLHGSGNQGLMQHYGLLQQSSGGLGQYGDEDRRGKGGRQPRLTPLGAKGLCHVENCNVDITGLREYHLRYKICEYHLKAPSVLKDGQNQRFCQQCGRFHTLDAFDGNRRSCRNMLQRHNARRAKKSPADTPTGVTGCAWNLLAYQCIGQVHLRRM</sequence>
<dbReference type="Pfam" id="PF00651">
    <property type="entry name" value="BTB"/>
    <property type="match status" value="1"/>
</dbReference>
<evidence type="ECO:0000256" key="3">
    <source>
        <dbReference type="ARBA" id="ARBA00022771"/>
    </source>
</evidence>
<keyword evidence="8" id="KW-1185">Reference proteome</keyword>
<comment type="caution">
    <text evidence="7">The sequence shown here is derived from an EMBL/GenBank/DDBJ whole genome shotgun (WGS) entry which is preliminary data.</text>
</comment>
<keyword evidence="2" id="KW-0479">Metal-binding</keyword>
<organism evidence="7 8">
    <name type="scientific">Chlamydomonas eustigma</name>
    <dbReference type="NCBI Taxonomy" id="1157962"/>
    <lineage>
        <taxon>Eukaryota</taxon>
        <taxon>Viridiplantae</taxon>
        <taxon>Chlorophyta</taxon>
        <taxon>core chlorophytes</taxon>
        <taxon>Chlorophyceae</taxon>
        <taxon>CS clade</taxon>
        <taxon>Chlamydomonadales</taxon>
        <taxon>Chlamydomonadaceae</taxon>
        <taxon>Chlamydomonas</taxon>
    </lineage>
</organism>
<dbReference type="PROSITE" id="PS51141">
    <property type="entry name" value="ZF_SBP"/>
    <property type="match status" value="1"/>
</dbReference>
<dbReference type="CDD" id="cd14733">
    <property type="entry name" value="BACK"/>
    <property type="match status" value="1"/>
</dbReference>
<evidence type="ECO:0000256" key="4">
    <source>
        <dbReference type="ARBA" id="ARBA00022833"/>
    </source>
</evidence>
<dbReference type="STRING" id="1157962.A0A250WZD6"/>
<dbReference type="InterPro" id="IPR044817">
    <property type="entry name" value="SBP-like"/>
</dbReference>
<evidence type="ECO:0000259" key="6">
    <source>
        <dbReference type="PROSITE" id="PS51141"/>
    </source>
</evidence>
<keyword evidence="4" id="KW-0862">Zinc</keyword>
<dbReference type="GO" id="GO:0008270">
    <property type="term" value="F:zinc ion binding"/>
    <property type="evidence" value="ECO:0007669"/>
    <property type="project" value="UniProtKB-KW"/>
</dbReference>
<evidence type="ECO:0000259" key="5">
    <source>
        <dbReference type="PROSITE" id="PS50097"/>
    </source>
</evidence>
<evidence type="ECO:0000256" key="1">
    <source>
        <dbReference type="ARBA" id="ARBA00004906"/>
    </source>
</evidence>
<dbReference type="PANTHER" id="PTHR31251">
    <property type="entry name" value="SQUAMOSA PROMOTER-BINDING-LIKE PROTEIN 4"/>
    <property type="match status" value="1"/>
</dbReference>
<feature type="domain" description="BTB" evidence="5">
    <location>
        <begin position="4"/>
        <end position="68"/>
    </location>
</feature>
<evidence type="ECO:0000256" key="2">
    <source>
        <dbReference type="ARBA" id="ARBA00022723"/>
    </source>
</evidence>
<dbReference type="InterPro" id="IPR011333">
    <property type="entry name" value="SKP1/BTB/POZ_sf"/>
</dbReference>
<dbReference type="SUPFAM" id="SSF103612">
    <property type="entry name" value="SBT domain"/>
    <property type="match status" value="1"/>
</dbReference>
<comment type="pathway">
    <text evidence="1">Protein modification; protein ubiquitination.</text>
</comment>
<dbReference type="Gene3D" id="3.30.710.10">
    <property type="entry name" value="Potassium Channel Kv1.1, Chain A"/>
    <property type="match status" value="1"/>
</dbReference>
<dbReference type="Proteomes" id="UP000232323">
    <property type="component" value="Unassembled WGS sequence"/>
</dbReference>
<dbReference type="GO" id="GO:0003677">
    <property type="term" value="F:DNA binding"/>
    <property type="evidence" value="ECO:0007669"/>
    <property type="project" value="InterPro"/>
</dbReference>
<keyword evidence="3" id="KW-0863">Zinc-finger</keyword>
<evidence type="ECO:0008006" key="9">
    <source>
        <dbReference type="Google" id="ProtNLM"/>
    </source>
</evidence>
<dbReference type="CDD" id="cd18186">
    <property type="entry name" value="BTB_POZ_ZBTB_KLHL-like"/>
    <property type="match status" value="1"/>
</dbReference>
<dbReference type="EMBL" id="BEGY01000015">
    <property type="protein sequence ID" value="GAX76145.1"/>
    <property type="molecule type" value="Genomic_DNA"/>
</dbReference>
<dbReference type="OrthoDB" id="514967at2759"/>
<dbReference type="PROSITE" id="PS50097">
    <property type="entry name" value="BTB"/>
    <property type="match status" value="1"/>
</dbReference>
<dbReference type="InterPro" id="IPR000210">
    <property type="entry name" value="BTB/POZ_dom"/>
</dbReference>
<dbReference type="PANTHER" id="PTHR31251:SF169">
    <property type="entry name" value="SQUAMOSA PROMOTER-BINDING-LIKE PROTEIN 8"/>
    <property type="match status" value="1"/>
</dbReference>
<dbReference type="InterPro" id="IPR036893">
    <property type="entry name" value="SBP_sf"/>
</dbReference>
<dbReference type="Gene3D" id="4.10.1100.10">
    <property type="entry name" value="Transcription factor, SBP-box domain"/>
    <property type="match status" value="1"/>
</dbReference>
<accession>A0A250WZD6</accession>
<dbReference type="GO" id="GO:0005634">
    <property type="term" value="C:nucleus"/>
    <property type="evidence" value="ECO:0007669"/>
    <property type="project" value="InterPro"/>
</dbReference>
<dbReference type="Pfam" id="PF03110">
    <property type="entry name" value="SBP"/>
    <property type="match status" value="1"/>
</dbReference>
<reference evidence="7 8" key="1">
    <citation type="submission" date="2017-08" db="EMBL/GenBank/DDBJ databases">
        <title>Acidophilic green algal genome provides insights into adaptation to an acidic environment.</title>
        <authorList>
            <person name="Hirooka S."/>
            <person name="Hirose Y."/>
            <person name="Kanesaki Y."/>
            <person name="Higuchi S."/>
            <person name="Fujiwara T."/>
            <person name="Onuma R."/>
            <person name="Era A."/>
            <person name="Ohbayashi R."/>
            <person name="Uzuka A."/>
            <person name="Nozaki H."/>
            <person name="Yoshikawa H."/>
            <person name="Miyagishima S.Y."/>
        </authorList>
    </citation>
    <scope>NUCLEOTIDE SEQUENCE [LARGE SCALE GENOMIC DNA]</scope>
    <source>
        <strain evidence="7 8">NIES-2499</strain>
    </source>
</reference>
<dbReference type="InterPro" id="IPR004333">
    <property type="entry name" value="SBP_dom"/>
</dbReference>
<dbReference type="SMART" id="SM00225">
    <property type="entry name" value="BTB"/>
    <property type="match status" value="1"/>
</dbReference>
<dbReference type="SUPFAM" id="SSF54695">
    <property type="entry name" value="POZ domain"/>
    <property type="match status" value="1"/>
</dbReference>
<evidence type="ECO:0000313" key="7">
    <source>
        <dbReference type="EMBL" id="GAX76145.1"/>
    </source>
</evidence>
<proteinExistence type="predicted"/>
<name>A0A250WZD6_9CHLO</name>
<gene>
    <name evidence="7" type="ORF">CEUSTIGMA_g3589.t1</name>
</gene>
<dbReference type="AlphaFoldDB" id="A0A250WZD6"/>